<dbReference type="PANTHER" id="PTHR36020">
    <property type="entry name" value="TRANSMEMBRANE PROTEIN"/>
    <property type="match status" value="1"/>
</dbReference>
<dbReference type="AlphaFoldDB" id="A0AAP0RZY6"/>
<evidence type="ECO:0000313" key="2">
    <source>
        <dbReference type="Proteomes" id="UP001415857"/>
    </source>
</evidence>
<protein>
    <recommendedName>
        <fullName evidence="3">Transmembrane protein</fullName>
    </recommendedName>
</protein>
<sequence length="619" mass="67714">MILKFLSRLLNLWTYSTCKLDDLKVSDRLVQGLSISEQTKQFVFAFHEPESQSVVYILAAQNLSKQAAADAECLIKEVRPEAVVAQVAPSALVEILSEESKSRDELVNSMPTTFFEVLKGCIVDKINKEMYENVAGNLVLREIFGIGFHGHFLAAKRAAEEVGSSFFLFESPFVNVEGSPHDETDILNKFQALVQQRCGLVPQKAGSVSPKRFCLTNDLQSQMVESLFTYLAESAPNSAPPSVSDVGVEDLQPRCNYQAPPFAQSIYPLLTDLHKIFVDIPSIEWALVYAQKMLFDVDRGEPVNGQLLSEVQTFQIAVEGLRIALNNASRCPISKMELPSSARMEFSELPADDKYHILLAQALRSETKNSKSIVAIVEAGSLAGLRKHWKTPVSWEVEDLVKQFFTKCEGEEQGLASHKADRNKLLIEKPLVAVGAGATAVLGASSIPKVSAISTFMKMLTLKVPVSLKLFLTYGQKAATISMGKFLGPSKVVAHGIASYGAKTTSVLKAADSAQKIRAVAHSVIVSAEQKSFSILRTAFYEIMRKRRVQPIGSMLWVTLGCSLTMCTGLFMYGDGIECAAESLPSAPSIACLGRGIRSLRRASQEVTQANSSNIQETV</sequence>
<name>A0AAP0RZY6_LIQFO</name>
<dbReference type="PANTHER" id="PTHR36020:SF1">
    <property type="entry name" value="TRANSMEMBRANE PROTEIN"/>
    <property type="match status" value="1"/>
</dbReference>
<evidence type="ECO:0008006" key="3">
    <source>
        <dbReference type="Google" id="ProtNLM"/>
    </source>
</evidence>
<keyword evidence="2" id="KW-1185">Reference proteome</keyword>
<gene>
    <name evidence="1" type="ORF">L1049_016898</name>
</gene>
<organism evidence="1 2">
    <name type="scientific">Liquidambar formosana</name>
    <name type="common">Formosan gum</name>
    <dbReference type="NCBI Taxonomy" id="63359"/>
    <lineage>
        <taxon>Eukaryota</taxon>
        <taxon>Viridiplantae</taxon>
        <taxon>Streptophyta</taxon>
        <taxon>Embryophyta</taxon>
        <taxon>Tracheophyta</taxon>
        <taxon>Spermatophyta</taxon>
        <taxon>Magnoliopsida</taxon>
        <taxon>eudicotyledons</taxon>
        <taxon>Gunneridae</taxon>
        <taxon>Pentapetalae</taxon>
        <taxon>Saxifragales</taxon>
        <taxon>Altingiaceae</taxon>
        <taxon>Liquidambar</taxon>
    </lineage>
</organism>
<dbReference type="EMBL" id="JBBPBK010000003">
    <property type="protein sequence ID" value="KAK9288441.1"/>
    <property type="molecule type" value="Genomic_DNA"/>
</dbReference>
<comment type="caution">
    <text evidence="1">The sequence shown here is derived from an EMBL/GenBank/DDBJ whole genome shotgun (WGS) entry which is preliminary data.</text>
</comment>
<proteinExistence type="predicted"/>
<reference evidence="1 2" key="1">
    <citation type="journal article" date="2024" name="Plant J.">
        <title>Genome sequences and population genomics reveal climatic adaptation and genomic divergence between two closely related sweetgum species.</title>
        <authorList>
            <person name="Xu W.Q."/>
            <person name="Ren C.Q."/>
            <person name="Zhang X.Y."/>
            <person name="Comes H.P."/>
            <person name="Liu X.H."/>
            <person name="Li Y.G."/>
            <person name="Kettle C.J."/>
            <person name="Jalonen R."/>
            <person name="Gaisberger H."/>
            <person name="Ma Y.Z."/>
            <person name="Qiu Y.X."/>
        </authorList>
    </citation>
    <scope>NUCLEOTIDE SEQUENCE [LARGE SCALE GENOMIC DNA]</scope>
    <source>
        <strain evidence="1">Hangzhou</strain>
    </source>
</reference>
<evidence type="ECO:0000313" key="1">
    <source>
        <dbReference type="EMBL" id="KAK9288441.1"/>
    </source>
</evidence>
<dbReference type="Proteomes" id="UP001415857">
    <property type="component" value="Unassembled WGS sequence"/>
</dbReference>
<accession>A0AAP0RZY6</accession>